<feature type="non-terminal residue" evidence="2">
    <location>
        <position position="1"/>
    </location>
</feature>
<dbReference type="PANTHER" id="PTHR37292">
    <property type="entry name" value="VNG6097C"/>
    <property type="match status" value="1"/>
</dbReference>
<proteinExistence type="predicted"/>
<dbReference type="Pfam" id="PF07510">
    <property type="entry name" value="GmrSD_C"/>
    <property type="match status" value="1"/>
</dbReference>
<sequence length="166" mass="19544">SINSGKSIERINRIKQEFVDELDFRSVRRGSAQYNAILCLLALNDAKDFRKERIVGTGDYSQENINDHHIFPKQVKGLEKEKSKAFRQVKDSILNRTLLLDATNNRIKNKRPSEYMRELIDIHGNEQKVQSIFQQHLINKRAFQCMKEDDFDGFIIEREKAIRQHL</sequence>
<gene>
    <name evidence="2" type="ORF">S12H4_59215</name>
</gene>
<dbReference type="EMBL" id="BARW01038628">
    <property type="protein sequence ID" value="GAJ23911.1"/>
    <property type="molecule type" value="Genomic_DNA"/>
</dbReference>
<feature type="domain" description="GmrSD restriction endonucleases C-terminal" evidence="1">
    <location>
        <begin position="36"/>
        <end position="160"/>
    </location>
</feature>
<reference evidence="2" key="1">
    <citation type="journal article" date="2014" name="Front. Microbiol.">
        <title>High frequency of phylogenetically diverse reductive dehalogenase-homologous genes in deep subseafloor sedimentary metagenomes.</title>
        <authorList>
            <person name="Kawai M."/>
            <person name="Futagami T."/>
            <person name="Toyoda A."/>
            <person name="Takaki Y."/>
            <person name="Nishi S."/>
            <person name="Hori S."/>
            <person name="Arai W."/>
            <person name="Tsubouchi T."/>
            <person name="Morono Y."/>
            <person name="Uchiyama I."/>
            <person name="Ito T."/>
            <person name="Fujiyama A."/>
            <person name="Inagaki F."/>
            <person name="Takami H."/>
        </authorList>
    </citation>
    <scope>NUCLEOTIDE SEQUENCE</scope>
    <source>
        <strain evidence="2">Expedition CK06-06</strain>
    </source>
</reference>
<name>X1VXR0_9ZZZZ</name>
<comment type="caution">
    <text evidence="2">The sequence shown here is derived from an EMBL/GenBank/DDBJ whole genome shotgun (WGS) entry which is preliminary data.</text>
</comment>
<evidence type="ECO:0000313" key="2">
    <source>
        <dbReference type="EMBL" id="GAJ23911.1"/>
    </source>
</evidence>
<dbReference type="AlphaFoldDB" id="X1VXR0"/>
<dbReference type="InterPro" id="IPR011089">
    <property type="entry name" value="GmrSD_C"/>
</dbReference>
<protein>
    <recommendedName>
        <fullName evidence="1">GmrSD restriction endonucleases C-terminal domain-containing protein</fullName>
    </recommendedName>
</protein>
<evidence type="ECO:0000259" key="1">
    <source>
        <dbReference type="Pfam" id="PF07510"/>
    </source>
</evidence>
<accession>X1VXR0</accession>
<dbReference type="PANTHER" id="PTHR37292:SF2">
    <property type="entry name" value="DUF262 DOMAIN-CONTAINING PROTEIN"/>
    <property type="match status" value="1"/>
</dbReference>
<feature type="non-terminal residue" evidence="2">
    <location>
        <position position="166"/>
    </location>
</feature>
<organism evidence="2">
    <name type="scientific">marine sediment metagenome</name>
    <dbReference type="NCBI Taxonomy" id="412755"/>
    <lineage>
        <taxon>unclassified sequences</taxon>
        <taxon>metagenomes</taxon>
        <taxon>ecological metagenomes</taxon>
    </lineage>
</organism>